<dbReference type="InterPro" id="IPR023346">
    <property type="entry name" value="Lysozyme-like_dom_sf"/>
</dbReference>
<comment type="similarity">
    <text evidence="1">Belongs to the transglycosylase Slt family.</text>
</comment>
<proteinExistence type="inferred from homology"/>
<evidence type="ECO:0000313" key="5">
    <source>
        <dbReference type="EMBL" id="KMO38562.1"/>
    </source>
</evidence>
<dbReference type="PANTHER" id="PTHR37423">
    <property type="entry name" value="SOLUBLE LYTIC MUREIN TRANSGLYCOSYLASE-RELATED"/>
    <property type="match status" value="1"/>
</dbReference>
<dbReference type="SUPFAM" id="SSF53955">
    <property type="entry name" value="Lysozyme-like"/>
    <property type="match status" value="1"/>
</dbReference>
<gene>
    <name evidence="5" type="ORF">VP06_06125</name>
</gene>
<dbReference type="InterPro" id="IPR008258">
    <property type="entry name" value="Transglycosylase_SLT_dom_1"/>
</dbReference>
<dbReference type="EMBL" id="LABX01000045">
    <property type="protein sequence ID" value="KMO38562.1"/>
    <property type="molecule type" value="Genomic_DNA"/>
</dbReference>
<dbReference type="RefSeq" id="WP_048462939.1">
    <property type="nucleotide sequence ID" value="NZ_JBNTQU010000009.1"/>
</dbReference>
<evidence type="ECO:0000259" key="4">
    <source>
        <dbReference type="Pfam" id="PF01464"/>
    </source>
</evidence>
<dbReference type="AlphaFoldDB" id="A0A0J6SYA6"/>
<feature type="signal peptide" evidence="3">
    <location>
        <begin position="1"/>
        <end position="17"/>
    </location>
</feature>
<keyword evidence="3" id="KW-0732">Signal</keyword>
<comment type="caution">
    <text evidence="5">The sequence shown here is derived from an EMBL/GenBank/DDBJ whole genome shotgun (WGS) entry which is preliminary data.</text>
</comment>
<reference evidence="5 6" key="1">
    <citation type="submission" date="2015-03" db="EMBL/GenBank/DDBJ databases">
        <title>Genome sequencing of Methylobacterium aquaticum DSM16371 type strain.</title>
        <authorList>
            <person name="Chaudhry V."/>
            <person name="Patil P.B."/>
        </authorList>
    </citation>
    <scope>NUCLEOTIDE SEQUENCE [LARGE SCALE GENOMIC DNA]</scope>
    <source>
        <strain evidence="5 6">DSM 16371</strain>
    </source>
</reference>
<dbReference type="PATRIC" id="fig|270351.6.peg.5756"/>
<evidence type="ECO:0000256" key="1">
    <source>
        <dbReference type="ARBA" id="ARBA00007734"/>
    </source>
</evidence>
<evidence type="ECO:0000256" key="3">
    <source>
        <dbReference type="SAM" id="SignalP"/>
    </source>
</evidence>
<organism evidence="5 6">
    <name type="scientific">Methylobacterium aquaticum</name>
    <dbReference type="NCBI Taxonomy" id="270351"/>
    <lineage>
        <taxon>Bacteria</taxon>
        <taxon>Pseudomonadati</taxon>
        <taxon>Pseudomonadota</taxon>
        <taxon>Alphaproteobacteria</taxon>
        <taxon>Hyphomicrobiales</taxon>
        <taxon>Methylobacteriaceae</taxon>
        <taxon>Methylobacterium</taxon>
    </lineage>
</organism>
<feature type="domain" description="Transglycosylase SLT" evidence="4">
    <location>
        <begin position="50"/>
        <end position="151"/>
    </location>
</feature>
<dbReference type="PANTHER" id="PTHR37423:SF2">
    <property type="entry name" value="MEMBRANE-BOUND LYTIC MUREIN TRANSGLYCOSYLASE C"/>
    <property type="match status" value="1"/>
</dbReference>
<sequence>MTRPLLLILALASPALAALGLASPAAAAPAAPVPAVESKEETIEQALCRLIEGAAQSKGLPVAFLTRLIWRESSFRPGVVSRAGAQGVAQFMPGTAQERGLADPFDPEQAIPAAAGFLIDLRGRFGNLGLAAAAYNGGPGRVSAWLAGTGGLPAETRAYVAAITGRSAEDWAAAAKEEPKSDLTEPEGTRCLAITAALRIRGRTDAFFAETAAALAPWGIQLAGNFSKSIALASFGRARDRYAAILGDVRPMIIGTRLRHRGTRAFYRIRVPSETRASAEALCARIRRVGGACLVLKT</sequence>
<comment type="similarity">
    <text evidence="2">Belongs to the virb1 family.</text>
</comment>
<dbReference type="Pfam" id="PF01464">
    <property type="entry name" value="SLT"/>
    <property type="match status" value="1"/>
</dbReference>
<protein>
    <submittedName>
        <fullName evidence="5">Lytic transglycosylase</fullName>
    </submittedName>
</protein>
<evidence type="ECO:0000313" key="6">
    <source>
        <dbReference type="Proteomes" id="UP000035929"/>
    </source>
</evidence>
<dbReference type="CDD" id="cd00254">
    <property type="entry name" value="LT-like"/>
    <property type="match status" value="1"/>
</dbReference>
<name>A0A0J6SYA6_9HYPH</name>
<feature type="chain" id="PRO_5005282048" evidence="3">
    <location>
        <begin position="18"/>
        <end position="298"/>
    </location>
</feature>
<evidence type="ECO:0000256" key="2">
    <source>
        <dbReference type="ARBA" id="ARBA00009387"/>
    </source>
</evidence>
<accession>A0A0J6SYA6</accession>
<dbReference type="Gene3D" id="1.10.530.10">
    <property type="match status" value="1"/>
</dbReference>
<dbReference type="Proteomes" id="UP000035929">
    <property type="component" value="Unassembled WGS sequence"/>
</dbReference>